<sequence>MPRATVASRELKNKDTGLDLFVPTYNEMKGRLSSTVYYQVVVVTNLPFFKTPSHKATDVVQLSLEKKWVDFEDMRTKLSEAFHGTMLPVIDKKSFIVNDIVLRERRNNLDGFMKFVASVSKLAKSAPVLQFLGVDAVRANKTKLDDVTDDKQSAPTTGTDKGPDADVDVFGDTQDTQDAEGLFDEDGEGADELIFGEDNGEVERSRGSFSMFEAQDMKGEIDEEDEKAFSFVPEAIITKREKIVVETGEENDEEDKEKEELFRIEDDLDNLLVVDIEKPRKKVVSKQEAAESGAKPSPLIKPKPAMKPSLPSKPKPGASSSAKPAVPPKKPLATKQPKPTAASVQGGSQSTSAAVEVMQQDDLLAYLQEELTSNAEDVDLFS</sequence>
<feature type="region of interest" description="Disordered" evidence="1">
    <location>
        <begin position="145"/>
        <end position="172"/>
    </location>
</feature>
<protein>
    <recommendedName>
        <fullName evidence="2">PX domain-containing protein</fullName>
    </recommendedName>
</protein>
<comment type="caution">
    <text evidence="3">The sequence shown here is derived from an EMBL/GenBank/DDBJ whole genome shotgun (WGS) entry which is preliminary data.</text>
</comment>
<dbReference type="Pfam" id="PF00787">
    <property type="entry name" value="PX"/>
    <property type="match status" value="1"/>
</dbReference>
<dbReference type="GO" id="GO:0035091">
    <property type="term" value="F:phosphatidylinositol binding"/>
    <property type="evidence" value="ECO:0007669"/>
    <property type="project" value="InterPro"/>
</dbReference>
<dbReference type="InterPro" id="IPR001683">
    <property type="entry name" value="PX_dom"/>
</dbReference>
<reference evidence="3" key="1">
    <citation type="journal article" date="2023" name="G3 (Bethesda)">
        <title>A reference genome for the long-term kleptoplast-retaining sea slug Elysia crispata morphotype clarki.</title>
        <authorList>
            <person name="Eastman K.E."/>
            <person name="Pendleton A.L."/>
            <person name="Shaikh M.A."/>
            <person name="Suttiyut T."/>
            <person name="Ogas R."/>
            <person name="Tomko P."/>
            <person name="Gavelis G."/>
            <person name="Widhalm J.R."/>
            <person name="Wisecaver J.H."/>
        </authorList>
    </citation>
    <scope>NUCLEOTIDE SEQUENCE</scope>
    <source>
        <strain evidence="3">ECLA1</strain>
    </source>
</reference>
<dbReference type="PROSITE" id="PS50195">
    <property type="entry name" value="PX"/>
    <property type="match status" value="1"/>
</dbReference>
<evidence type="ECO:0000256" key="1">
    <source>
        <dbReference type="SAM" id="MobiDB-lite"/>
    </source>
</evidence>
<dbReference type="InterPro" id="IPR039701">
    <property type="entry name" value="HS1BP3"/>
</dbReference>
<proteinExistence type="predicted"/>
<name>A0AAE1ANK2_9GAST</name>
<feature type="compositionally biased region" description="Low complexity" evidence="1">
    <location>
        <begin position="302"/>
        <end position="324"/>
    </location>
</feature>
<evidence type="ECO:0000313" key="4">
    <source>
        <dbReference type="Proteomes" id="UP001283361"/>
    </source>
</evidence>
<gene>
    <name evidence="3" type="ORF">RRG08_012130</name>
</gene>
<dbReference type="AlphaFoldDB" id="A0AAE1ANK2"/>
<evidence type="ECO:0000259" key="2">
    <source>
        <dbReference type="PROSITE" id="PS50195"/>
    </source>
</evidence>
<dbReference type="InterPro" id="IPR036871">
    <property type="entry name" value="PX_dom_sf"/>
</dbReference>
<feature type="compositionally biased region" description="Polar residues" evidence="1">
    <location>
        <begin position="342"/>
        <end position="353"/>
    </location>
</feature>
<evidence type="ECO:0000313" key="3">
    <source>
        <dbReference type="EMBL" id="KAK3789972.1"/>
    </source>
</evidence>
<dbReference type="SUPFAM" id="SSF64268">
    <property type="entry name" value="PX domain"/>
    <property type="match status" value="1"/>
</dbReference>
<dbReference type="PANTHER" id="PTHR14431">
    <property type="entry name" value="HCLS1-BINDING PROTEIN 3"/>
    <property type="match status" value="1"/>
</dbReference>
<dbReference type="PANTHER" id="PTHR14431:SF1">
    <property type="entry name" value="HCLS1-BINDING PROTEIN 3"/>
    <property type="match status" value="1"/>
</dbReference>
<feature type="region of interest" description="Disordered" evidence="1">
    <location>
        <begin position="281"/>
        <end position="355"/>
    </location>
</feature>
<keyword evidence="4" id="KW-1185">Reference proteome</keyword>
<accession>A0AAE1ANK2</accession>
<organism evidence="3 4">
    <name type="scientific">Elysia crispata</name>
    <name type="common">lettuce slug</name>
    <dbReference type="NCBI Taxonomy" id="231223"/>
    <lineage>
        <taxon>Eukaryota</taxon>
        <taxon>Metazoa</taxon>
        <taxon>Spiralia</taxon>
        <taxon>Lophotrochozoa</taxon>
        <taxon>Mollusca</taxon>
        <taxon>Gastropoda</taxon>
        <taxon>Heterobranchia</taxon>
        <taxon>Euthyneura</taxon>
        <taxon>Panpulmonata</taxon>
        <taxon>Sacoglossa</taxon>
        <taxon>Placobranchoidea</taxon>
        <taxon>Plakobranchidae</taxon>
        <taxon>Elysia</taxon>
    </lineage>
</organism>
<dbReference type="EMBL" id="JAWDGP010001602">
    <property type="protein sequence ID" value="KAK3789972.1"/>
    <property type="molecule type" value="Genomic_DNA"/>
</dbReference>
<dbReference type="Gene3D" id="3.30.1520.10">
    <property type="entry name" value="Phox-like domain"/>
    <property type="match status" value="1"/>
</dbReference>
<dbReference type="Proteomes" id="UP001283361">
    <property type="component" value="Unassembled WGS sequence"/>
</dbReference>
<feature type="domain" description="PX" evidence="2">
    <location>
        <begin position="16"/>
        <end position="139"/>
    </location>
</feature>